<reference evidence="2" key="1">
    <citation type="submission" date="2021-05" db="EMBL/GenBank/DDBJ databases">
        <authorList>
            <person name="Arsene-Ploetze F."/>
        </authorList>
    </citation>
    <scope>NUCLEOTIDE SEQUENCE</scope>
    <source>
        <strain evidence="2">DSM 42138</strain>
    </source>
</reference>
<proteinExistence type="predicted"/>
<dbReference type="Proteomes" id="UP001152519">
    <property type="component" value="Unassembled WGS sequence"/>
</dbReference>
<keyword evidence="3" id="KW-1185">Reference proteome</keyword>
<organism evidence="2 3">
    <name type="scientific">Actinacidiphila cocklensis</name>
    <dbReference type="NCBI Taxonomy" id="887465"/>
    <lineage>
        <taxon>Bacteria</taxon>
        <taxon>Bacillati</taxon>
        <taxon>Actinomycetota</taxon>
        <taxon>Actinomycetes</taxon>
        <taxon>Kitasatosporales</taxon>
        <taxon>Streptomycetaceae</taxon>
        <taxon>Actinacidiphila</taxon>
    </lineage>
</organism>
<sequence length="88" mass="8452">MGAADGAGRTGFAGGAAPAALDPVVHLGPAGGGQRPDAARRTGRRAARPGPPAVGATGAHPRRDGAARRGRPTGAGGQAQAGERTRPS</sequence>
<feature type="region of interest" description="Disordered" evidence="1">
    <location>
        <begin position="22"/>
        <end position="88"/>
    </location>
</feature>
<dbReference type="AlphaFoldDB" id="A0A9W4DX05"/>
<protein>
    <submittedName>
        <fullName evidence="2">Uncharacterized protein</fullName>
    </submittedName>
</protein>
<evidence type="ECO:0000313" key="3">
    <source>
        <dbReference type="Proteomes" id="UP001152519"/>
    </source>
</evidence>
<gene>
    <name evidence="2" type="ORF">SCOCK_820001</name>
</gene>
<comment type="caution">
    <text evidence="2">The sequence shown here is derived from an EMBL/GenBank/DDBJ whole genome shotgun (WGS) entry which is preliminary data.</text>
</comment>
<evidence type="ECO:0000256" key="1">
    <source>
        <dbReference type="SAM" id="MobiDB-lite"/>
    </source>
</evidence>
<accession>A0A9W4DX05</accession>
<dbReference type="EMBL" id="CAJSLV010000117">
    <property type="protein sequence ID" value="CAG6399135.1"/>
    <property type="molecule type" value="Genomic_DNA"/>
</dbReference>
<name>A0A9W4DX05_9ACTN</name>
<evidence type="ECO:0000313" key="2">
    <source>
        <dbReference type="EMBL" id="CAG6399135.1"/>
    </source>
</evidence>